<dbReference type="PANTHER" id="PTHR30133">
    <property type="entry name" value="CATIONIC AMINO ACID TRANSPORTER, MEMBRANE COMPONENT"/>
    <property type="match status" value="1"/>
</dbReference>
<dbReference type="EMBL" id="CP012831">
    <property type="protein sequence ID" value="ALI09656.1"/>
    <property type="molecule type" value="Genomic_DNA"/>
</dbReference>
<evidence type="ECO:0000259" key="11">
    <source>
        <dbReference type="PROSITE" id="PS50928"/>
    </source>
</evidence>
<evidence type="ECO:0000256" key="4">
    <source>
        <dbReference type="ARBA" id="ARBA00022475"/>
    </source>
</evidence>
<evidence type="ECO:0000313" key="13">
    <source>
        <dbReference type="Proteomes" id="UP000059425"/>
    </source>
</evidence>
<evidence type="ECO:0000256" key="5">
    <source>
        <dbReference type="ARBA" id="ARBA00022519"/>
    </source>
</evidence>
<evidence type="ECO:0000256" key="9">
    <source>
        <dbReference type="ARBA" id="ARBA00023136"/>
    </source>
</evidence>
<comment type="similarity">
    <text evidence="2">Belongs to the binding-protein-dependent transport system permease family. HisMQ subfamily.</text>
</comment>
<organism evidence="12 13">
    <name type="scientific">Pseudomonas fluorescens</name>
    <dbReference type="NCBI Taxonomy" id="294"/>
    <lineage>
        <taxon>Bacteria</taxon>
        <taxon>Pseudomonadati</taxon>
        <taxon>Pseudomonadota</taxon>
        <taxon>Gammaproteobacteria</taxon>
        <taxon>Pseudomonadales</taxon>
        <taxon>Pseudomonadaceae</taxon>
        <taxon>Pseudomonas</taxon>
    </lineage>
</organism>
<dbReference type="Proteomes" id="UP000059425">
    <property type="component" value="Chromosome"/>
</dbReference>
<keyword evidence="3 10" id="KW-0813">Transport</keyword>
<feature type="transmembrane region" description="Helical" evidence="10">
    <location>
        <begin position="20"/>
        <end position="38"/>
    </location>
</feature>
<reference evidence="12 13" key="2">
    <citation type="journal article" date="2018" name="Nature">
        <title>Mutant phenotypes for thousands of bacterial genes of unknown function.</title>
        <authorList>
            <person name="Price M.N."/>
            <person name="Wetmore K.M."/>
            <person name="Waters R.J."/>
            <person name="Callaghan M."/>
            <person name="Ray J."/>
            <person name="Liu H."/>
            <person name="Kuehl J.V."/>
            <person name="Melnyk R.A."/>
            <person name="Lamson J.S."/>
            <person name="Suh Y."/>
            <person name="Carlson H.K."/>
            <person name="Esquivel Z."/>
            <person name="Sadeeshkumar H."/>
            <person name="Chakraborty R."/>
            <person name="Zane G.M."/>
            <person name="Rubin B.E."/>
            <person name="Wall J.D."/>
            <person name="Visel A."/>
            <person name="Bristow J."/>
            <person name="Blow M.J."/>
            <person name="Arkin A.P."/>
            <person name="Deutschbauer A.M."/>
        </authorList>
    </citation>
    <scope>NUCLEOTIDE SEQUENCE [LARGE SCALE GENOMIC DNA]</scope>
    <source>
        <strain evidence="12 13">FW300-N2C3</strain>
    </source>
</reference>
<evidence type="ECO:0000256" key="2">
    <source>
        <dbReference type="ARBA" id="ARBA00010072"/>
    </source>
</evidence>
<evidence type="ECO:0000256" key="6">
    <source>
        <dbReference type="ARBA" id="ARBA00022692"/>
    </source>
</evidence>
<dbReference type="CDD" id="cd06261">
    <property type="entry name" value="TM_PBP2"/>
    <property type="match status" value="1"/>
</dbReference>
<dbReference type="OrthoDB" id="9815029at2"/>
<feature type="transmembrane region" description="Helical" evidence="10">
    <location>
        <begin position="91"/>
        <end position="110"/>
    </location>
</feature>
<keyword evidence="8 10" id="KW-1133">Transmembrane helix</keyword>
<evidence type="ECO:0000256" key="3">
    <source>
        <dbReference type="ARBA" id="ARBA00022448"/>
    </source>
</evidence>
<keyword evidence="4" id="KW-1003">Cell membrane</keyword>
<feature type="transmembrane region" description="Helical" evidence="10">
    <location>
        <begin position="150"/>
        <end position="172"/>
    </location>
</feature>
<dbReference type="GO" id="GO:0043190">
    <property type="term" value="C:ATP-binding cassette (ABC) transporter complex"/>
    <property type="evidence" value="ECO:0007669"/>
    <property type="project" value="InterPro"/>
</dbReference>
<dbReference type="InterPro" id="IPR035906">
    <property type="entry name" value="MetI-like_sf"/>
</dbReference>
<dbReference type="InterPro" id="IPR051613">
    <property type="entry name" value="ABC_transp_permease_HisMQ"/>
</dbReference>
<evidence type="ECO:0000313" key="12">
    <source>
        <dbReference type="EMBL" id="ALI09656.1"/>
    </source>
</evidence>
<proteinExistence type="inferred from homology"/>
<dbReference type="InterPro" id="IPR000515">
    <property type="entry name" value="MetI-like"/>
</dbReference>
<dbReference type="Gene3D" id="1.10.3720.10">
    <property type="entry name" value="MetI-like"/>
    <property type="match status" value="1"/>
</dbReference>
<feature type="transmembrane region" description="Helical" evidence="10">
    <location>
        <begin position="50"/>
        <end position="71"/>
    </location>
</feature>
<dbReference type="AlphaFoldDB" id="A0A0N9WZZ4"/>
<keyword evidence="5" id="KW-0997">Cell inner membrane</keyword>
<dbReference type="PROSITE" id="PS50928">
    <property type="entry name" value="ABC_TM1"/>
    <property type="match status" value="1"/>
</dbReference>
<evidence type="ECO:0000256" key="10">
    <source>
        <dbReference type="RuleBase" id="RU363032"/>
    </source>
</evidence>
<dbReference type="GO" id="GO:0006865">
    <property type="term" value="P:amino acid transport"/>
    <property type="evidence" value="ECO:0007669"/>
    <property type="project" value="UniProtKB-KW"/>
</dbReference>
<evidence type="ECO:0000256" key="8">
    <source>
        <dbReference type="ARBA" id="ARBA00022989"/>
    </source>
</evidence>
<keyword evidence="7" id="KW-0029">Amino-acid transport</keyword>
<dbReference type="InterPro" id="IPR010065">
    <property type="entry name" value="AA_ABC_transptr_permease_3TM"/>
</dbReference>
<feature type="domain" description="ABC transmembrane type-1" evidence="11">
    <location>
        <begin position="14"/>
        <end position="213"/>
    </location>
</feature>
<accession>A0A0N9WZZ4</accession>
<dbReference type="SUPFAM" id="SSF161098">
    <property type="entry name" value="MetI-like"/>
    <property type="match status" value="1"/>
</dbReference>
<keyword evidence="6 10" id="KW-0812">Transmembrane</keyword>
<protein>
    <submittedName>
        <fullName evidence="12">Amino acid ABC transporter permease</fullName>
    </submittedName>
</protein>
<name>A0A0N9WZZ4_PSEFL</name>
<dbReference type="NCBIfam" id="TIGR01726">
    <property type="entry name" value="HEQRo_perm_3TM"/>
    <property type="match status" value="1"/>
</dbReference>
<dbReference type="RefSeq" id="WP_060741791.1">
    <property type="nucleotide sequence ID" value="NZ_CP012831.1"/>
</dbReference>
<dbReference type="Pfam" id="PF00528">
    <property type="entry name" value="BPD_transp_1"/>
    <property type="match status" value="1"/>
</dbReference>
<comment type="subcellular location">
    <subcellularLocation>
        <location evidence="1">Cell inner membrane</location>
        <topology evidence="1">Multi-pass membrane protein</topology>
    </subcellularLocation>
    <subcellularLocation>
        <location evidence="10">Cell membrane</location>
        <topology evidence="10">Multi-pass membrane protein</topology>
    </subcellularLocation>
</comment>
<reference evidence="13" key="1">
    <citation type="submission" date="2015-09" db="EMBL/GenBank/DDBJ databases">
        <title>Whole genome sequence of Pseudomonas fluorescens FW300-N2C3.</title>
        <authorList>
            <person name="Ray J."/>
            <person name="Melnyk R."/>
            <person name="Deutschbauer A."/>
        </authorList>
    </citation>
    <scope>NUCLEOTIDE SEQUENCE [LARGE SCALE GENOMIC DNA]</scope>
    <source>
        <strain evidence="13">FW300-N2C3</strain>
    </source>
</reference>
<dbReference type="GO" id="GO:0022857">
    <property type="term" value="F:transmembrane transporter activity"/>
    <property type="evidence" value="ECO:0007669"/>
    <property type="project" value="InterPro"/>
</dbReference>
<sequence>MFLEGYGYLIFQGAWLTVQVATWAACVALVLGLLGALAKLSPLAPLRLVATLYTTLVRSVPDLVLMLLIYYSAQIGLNQVAEAFGRESLQLNPYGTAIGTLGFIYGAYCAETFRGAFQAIAFGQLEAARAYGMSHWQVLRRIRLPQMMRFALPGIGNIWQVLLKSAGLISLLGLNDMVQVAKQAGNATSRQMFFYLVIAAIFLAFAILSSLVLKHLERRYSVEPPRSVS</sequence>
<keyword evidence="9 10" id="KW-0472">Membrane</keyword>
<feature type="transmembrane region" description="Helical" evidence="10">
    <location>
        <begin position="192"/>
        <end position="213"/>
    </location>
</feature>
<gene>
    <name evidence="12" type="ORF">AO356_23510</name>
</gene>
<evidence type="ECO:0000256" key="7">
    <source>
        <dbReference type="ARBA" id="ARBA00022970"/>
    </source>
</evidence>
<evidence type="ECO:0000256" key="1">
    <source>
        <dbReference type="ARBA" id="ARBA00004429"/>
    </source>
</evidence>